<keyword evidence="4" id="KW-1185">Reference proteome</keyword>
<feature type="domain" description="VanZ-like" evidence="2">
    <location>
        <begin position="91"/>
        <end position="143"/>
    </location>
</feature>
<dbReference type="NCBIfam" id="NF037970">
    <property type="entry name" value="vanZ_1"/>
    <property type="match status" value="1"/>
</dbReference>
<dbReference type="EMBL" id="CP133659">
    <property type="protein sequence ID" value="WMW65311.1"/>
    <property type="molecule type" value="Genomic_DNA"/>
</dbReference>
<name>A0ABY9R1Z3_9BACT</name>
<evidence type="ECO:0000256" key="1">
    <source>
        <dbReference type="SAM" id="MobiDB-lite"/>
    </source>
</evidence>
<dbReference type="RefSeq" id="WP_309541327.1">
    <property type="nucleotide sequence ID" value="NZ_CP133659.1"/>
</dbReference>
<evidence type="ECO:0000313" key="3">
    <source>
        <dbReference type="EMBL" id="WMW65311.1"/>
    </source>
</evidence>
<evidence type="ECO:0000313" key="4">
    <source>
        <dbReference type="Proteomes" id="UP001180616"/>
    </source>
</evidence>
<proteinExistence type="predicted"/>
<evidence type="ECO:0000259" key="2">
    <source>
        <dbReference type="Pfam" id="PF04892"/>
    </source>
</evidence>
<dbReference type="Pfam" id="PF04892">
    <property type="entry name" value="VanZ"/>
    <property type="match status" value="1"/>
</dbReference>
<dbReference type="PANTHER" id="PTHR28008:SF1">
    <property type="entry name" value="DOMAIN PROTEIN, PUTATIVE (AFU_ORTHOLOGUE AFUA_3G10980)-RELATED"/>
    <property type="match status" value="1"/>
</dbReference>
<dbReference type="PANTHER" id="PTHR28008">
    <property type="entry name" value="DOMAIN PROTEIN, PUTATIVE (AFU_ORTHOLOGUE AFUA_3G10980)-RELATED"/>
    <property type="match status" value="1"/>
</dbReference>
<dbReference type="InterPro" id="IPR006976">
    <property type="entry name" value="VanZ-like"/>
</dbReference>
<dbReference type="Proteomes" id="UP001180616">
    <property type="component" value="Chromosome"/>
</dbReference>
<protein>
    <submittedName>
        <fullName evidence="3">VanZ family protein</fullName>
    </submittedName>
</protein>
<feature type="compositionally biased region" description="Low complexity" evidence="1">
    <location>
        <begin position="161"/>
        <end position="170"/>
    </location>
</feature>
<feature type="region of interest" description="Disordered" evidence="1">
    <location>
        <begin position="161"/>
        <end position="191"/>
    </location>
</feature>
<reference evidence="3" key="1">
    <citation type="submission" date="2023-09" db="EMBL/GenBank/DDBJ databases">
        <authorList>
            <consortium name="CW5 consortium"/>
            <person name="Lu C.-W."/>
        </authorList>
    </citation>
    <scope>NUCLEOTIDE SEQUENCE</scope>
    <source>
        <strain evidence="3">KPS</strain>
    </source>
</reference>
<organism evidence="3 4">
    <name type="scientific">Nitratidesulfovibrio liaohensis</name>
    <dbReference type="NCBI Taxonomy" id="2604158"/>
    <lineage>
        <taxon>Bacteria</taxon>
        <taxon>Pseudomonadati</taxon>
        <taxon>Thermodesulfobacteriota</taxon>
        <taxon>Desulfovibrionia</taxon>
        <taxon>Desulfovibrionales</taxon>
        <taxon>Desulfovibrionaceae</taxon>
        <taxon>Nitratidesulfovibrio</taxon>
    </lineage>
</organism>
<gene>
    <name evidence="3" type="ORF">KPS_003426</name>
</gene>
<accession>A0ABY9R1Z3</accession>
<sequence>MPPLVNDSPRRLRPLHPRKLLALLAGHPRRPACTRCAWALAVAVVMYQSLVPQPDMLLDVPNIDKVWHALAYLVLAVLAAGSLWGNPPSPVLSRVARRAAWSMALLGVSMECAQAFLPGRMASAADVAANTAGTWLGVLLAGFLARHLARWHGELHGDAASGRGAASAVSPTSPGSIDTGMARIPGGQERG</sequence>